<name>A0ABQ3XU64_9ACTN</name>
<protein>
    <recommendedName>
        <fullName evidence="1">AB hydrolase-1 domain-containing protein</fullName>
    </recommendedName>
</protein>
<dbReference type="InterPro" id="IPR000639">
    <property type="entry name" value="Epox_hydrolase-like"/>
</dbReference>
<feature type="domain" description="AB hydrolase-1" evidence="1">
    <location>
        <begin position="14"/>
        <end position="240"/>
    </location>
</feature>
<dbReference type="PRINTS" id="PR00111">
    <property type="entry name" value="ABHYDROLASE"/>
</dbReference>
<dbReference type="Pfam" id="PF00561">
    <property type="entry name" value="Abhydrolase_1"/>
    <property type="match status" value="1"/>
</dbReference>
<proteinExistence type="predicted"/>
<dbReference type="InterPro" id="IPR050266">
    <property type="entry name" value="AB_hydrolase_sf"/>
</dbReference>
<evidence type="ECO:0000259" key="1">
    <source>
        <dbReference type="Pfam" id="PF00561"/>
    </source>
</evidence>
<organism evidence="2 3">
    <name type="scientific">Actinoplanes couchii</name>
    <dbReference type="NCBI Taxonomy" id="403638"/>
    <lineage>
        <taxon>Bacteria</taxon>
        <taxon>Bacillati</taxon>
        <taxon>Actinomycetota</taxon>
        <taxon>Actinomycetes</taxon>
        <taxon>Micromonosporales</taxon>
        <taxon>Micromonosporaceae</taxon>
        <taxon>Actinoplanes</taxon>
    </lineage>
</organism>
<dbReference type="Gene3D" id="3.40.50.1820">
    <property type="entry name" value="alpha/beta hydrolase"/>
    <property type="match status" value="1"/>
</dbReference>
<accession>A0ABQ3XU64</accession>
<reference evidence="2 3" key="1">
    <citation type="submission" date="2021-01" db="EMBL/GenBank/DDBJ databases">
        <title>Whole genome shotgun sequence of Actinoplanes couchii NBRC 106145.</title>
        <authorList>
            <person name="Komaki H."/>
            <person name="Tamura T."/>
        </authorList>
    </citation>
    <scope>NUCLEOTIDE SEQUENCE [LARGE SCALE GENOMIC DNA]</scope>
    <source>
        <strain evidence="2 3">NBRC 106145</strain>
    </source>
</reference>
<gene>
    <name evidence="2" type="ORF">Aco03nite_104610</name>
</gene>
<dbReference type="InterPro" id="IPR000073">
    <property type="entry name" value="AB_hydrolase_1"/>
</dbReference>
<dbReference type="SUPFAM" id="SSF53474">
    <property type="entry name" value="alpha/beta-Hydrolases"/>
    <property type="match status" value="1"/>
</dbReference>
<dbReference type="Proteomes" id="UP000612282">
    <property type="component" value="Unassembled WGS sequence"/>
</dbReference>
<evidence type="ECO:0000313" key="3">
    <source>
        <dbReference type="Proteomes" id="UP000612282"/>
    </source>
</evidence>
<sequence length="264" mass="28052">MTLSCLVGGTGPDVVVLLHGLAGSAREMLPTAAALVDEHLVIVPDLRGHGRSTRRPADLSRRAYADDVAAVIGQLSGGQAVTLAGQSMGGHTALLTAAWHPDLVRRLVLLEAGVGGPPGADYPARLGDWFASWPVPFPDAAAAADFLGGTPIAAAWISDLEQRADGLWPRFDADIMRAAITEVAATARWAEWESLTAPVLLVTGERGLIDEPEVQRMLASGPEVTHTIVADAGHDVHLDQPHAWVRLLKDFIRDVGWSAWRALD</sequence>
<dbReference type="PANTHER" id="PTHR43798:SF33">
    <property type="entry name" value="HYDROLASE, PUTATIVE (AFU_ORTHOLOGUE AFUA_2G14860)-RELATED"/>
    <property type="match status" value="1"/>
</dbReference>
<keyword evidence="3" id="KW-1185">Reference proteome</keyword>
<dbReference type="PANTHER" id="PTHR43798">
    <property type="entry name" value="MONOACYLGLYCEROL LIPASE"/>
    <property type="match status" value="1"/>
</dbReference>
<dbReference type="PRINTS" id="PR00412">
    <property type="entry name" value="EPOXHYDRLASE"/>
</dbReference>
<comment type="caution">
    <text evidence="2">The sequence shown here is derived from an EMBL/GenBank/DDBJ whole genome shotgun (WGS) entry which is preliminary data.</text>
</comment>
<evidence type="ECO:0000313" key="2">
    <source>
        <dbReference type="EMBL" id="GID62057.1"/>
    </source>
</evidence>
<dbReference type="EMBL" id="BOMG01000161">
    <property type="protein sequence ID" value="GID62057.1"/>
    <property type="molecule type" value="Genomic_DNA"/>
</dbReference>
<dbReference type="InterPro" id="IPR029058">
    <property type="entry name" value="AB_hydrolase_fold"/>
</dbReference>